<keyword evidence="2" id="KW-1185">Reference proteome</keyword>
<dbReference type="EMBL" id="LXSL01000025">
    <property type="protein sequence ID" value="OAM27114.1"/>
    <property type="molecule type" value="Genomic_DNA"/>
</dbReference>
<dbReference type="Gene3D" id="2.60.120.200">
    <property type="match status" value="1"/>
</dbReference>
<reference evidence="2" key="1">
    <citation type="submission" date="2016-05" db="EMBL/GenBank/DDBJ databases">
        <title>Draft genome of Corynebacterium afermentans subsp. afermentans LCDC 88199T.</title>
        <authorList>
            <person name="Bernier A.-M."/>
            <person name="Bernard K."/>
        </authorList>
    </citation>
    <scope>NUCLEOTIDE SEQUENCE [LARGE SCALE GENOMIC DNA]</scope>
    <source>
        <strain evidence="2">NML02-A-017</strain>
    </source>
</reference>
<dbReference type="STRING" id="1795827.A7P95_06905"/>
<name>A0A1A9RWL0_9NEIS</name>
<dbReference type="SUPFAM" id="SSF49899">
    <property type="entry name" value="Concanavalin A-like lectins/glucanases"/>
    <property type="match status" value="1"/>
</dbReference>
<evidence type="ECO:0008006" key="3">
    <source>
        <dbReference type="Google" id="ProtNLM"/>
    </source>
</evidence>
<dbReference type="InterPro" id="IPR013320">
    <property type="entry name" value="ConA-like_dom_sf"/>
</dbReference>
<sequence length="132" mass="15537">MEYRLNKQATPIDGAWHVWAVEFDGQKVRYFLDGKLIPVATYRANDNTRVSVINEHDTDADGGYPSTMPDEDYTKLNITKEMLRQTFVEKGPWYFIINDYAEWEEQLKPPKPTDPFPIQTTLIDYVRLYQKN</sequence>
<evidence type="ECO:0000313" key="1">
    <source>
        <dbReference type="EMBL" id="OAM27114.1"/>
    </source>
</evidence>
<dbReference type="AlphaFoldDB" id="A0A1A9RWL0"/>
<proteinExistence type="predicted"/>
<evidence type="ECO:0000313" key="2">
    <source>
        <dbReference type="Proteomes" id="UP000077885"/>
    </source>
</evidence>
<protein>
    <recommendedName>
        <fullName evidence="3">GH16 domain-containing protein</fullName>
    </recommendedName>
</protein>
<gene>
    <name evidence="1" type="ORF">A7P95_06905</name>
</gene>
<comment type="caution">
    <text evidence="1">The sequence shown here is derived from an EMBL/GenBank/DDBJ whole genome shotgun (WGS) entry which is preliminary data.</text>
</comment>
<dbReference type="Proteomes" id="UP000077885">
    <property type="component" value="Unassembled WGS sequence"/>
</dbReference>
<accession>A0A1A9RWL0</accession>
<organism evidence="1 2">
    <name type="scientific">Eikenella longinqua</name>
    <dbReference type="NCBI Taxonomy" id="1795827"/>
    <lineage>
        <taxon>Bacteria</taxon>
        <taxon>Pseudomonadati</taxon>
        <taxon>Pseudomonadota</taxon>
        <taxon>Betaproteobacteria</taxon>
        <taxon>Neisseriales</taxon>
        <taxon>Neisseriaceae</taxon>
        <taxon>Eikenella</taxon>
    </lineage>
</organism>